<dbReference type="AlphaFoldDB" id="A0A6J7GUS8"/>
<dbReference type="SUPFAM" id="SSF52540">
    <property type="entry name" value="P-loop containing nucleoside triphosphate hydrolases"/>
    <property type="match status" value="1"/>
</dbReference>
<keyword evidence="1" id="KW-0175">Coiled coil</keyword>
<feature type="domain" description="RecF/RecN/SMC N-terminal" evidence="2">
    <location>
        <begin position="1"/>
        <end position="580"/>
    </location>
</feature>
<protein>
    <submittedName>
        <fullName evidence="3">Unannotated protein</fullName>
    </submittedName>
</protein>
<reference evidence="3" key="1">
    <citation type="submission" date="2020-05" db="EMBL/GenBank/DDBJ databases">
        <authorList>
            <person name="Chiriac C."/>
            <person name="Salcher M."/>
            <person name="Ghai R."/>
            <person name="Kavagutti S V."/>
        </authorList>
    </citation>
    <scope>NUCLEOTIDE SEQUENCE</scope>
</reference>
<dbReference type="Gene3D" id="3.40.50.300">
    <property type="entry name" value="P-loop containing nucleotide triphosphate hydrolases"/>
    <property type="match status" value="2"/>
</dbReference>
<name>A0A6J7GUS8_9ZZZZ</name>
<dbReference type="PANTHER" id="PTHR32114">
    <property type="entry name" value="ABC TRANSPORTER ABCH.3"/>
    <property type="match status" value="1"/>
</dbReference>
<dbReference type="InterPro" id="IPR027417">
    <property type="entry name" value="P-loop_NTPase"/>
</dbReference>
<organism evidence="3">
    <name type="scientific">freshwater metagenome</name>
    <dbReference type="NCBI Taxonomy" id="449393"/>
    <lineage>
        <taxon>unclassified sequences</taxon>
        <taxon>metagenomes</taxon>
        <taxon>ecological metagenomes</taxon>
    </lineage>
</organism>
<dbReference type="SUPFAM" id="SSF75712">
    <property type="entry name" value="Rad50 coiled-coil Zn hook"/>
    <property type="match status" value="1"/>
</dbReference>
<dbReference type="PANTHER" id="PTHR32114:SF2">
    <property type="entry name" value="ABC TRANSPORTER ABCH.3"/>
    <property type="match status" value="1"/>
</dbReference>
<feature type="coiled-coil region" evidence="1">
    <location>
        <begin position="155"/>
        <end position="182"/>
    </location>
</feature>
<dbReference type="Gene3D" id="1.10.287.510">
    <property type="entry name" value="Helix hairpin bin"/>
    <property type="match status" value="1"/>
</dbReference>
<evidence type="ECO:0000259" key="2">
    <source>
        <dbReference type="Pfam" id="PF02463"/>
    </source>
</evidence>
<sequence>MIRRLRLENWRAYETLDLELGTGTTFIVAPNGVGKTSLLEAAAWALFGEDAPHGPDAVRAGADFATATVVLALPDGRELEVARTRRTAATKRPPEPADRIDGQAVPAAALADTLTGAFGARPSVLARVVMPTAGGDAASVGVEGLTDHLCQMFGVAGLNDALADLDARLKETERAIRDVKQGRVVSESKVAELKAAADEADQAARIADAAHQSAREELAAAQDAARARRARDDWERRRDDRDAAFADASARLAALLDANVAPDGLADRLDRETTRIRERLDAVTRSQGENDGRTAALASAQAELYGAHEDCPICRRPLDERTIDFARSAHEQDLAALAAQADGLARERAALTASLSAVGDLAAAVARAPQPGPEPQAAPAGPTAAVRDGDELMELEMAKAAEAAAVERLVEARTAQADRRRIVHAASLESSAHDMLVALFAREAVLRAARAAVQHAVTTFMNETVAPLSAQLGPRWSALFPGRGPATFNGGGGVTRSVNGHDLPLGSFSGGERTGALVVLRLLVAQMTTRASFCWFDEPLEHLDPDTRRQVASMLSGAGDSYPLRQVVVTTYEEPLAARMAADDPDRVGIVSVRAAP</sequence>
<gene>
    <name evidence="3" type="ORF">UFOPK3609_00940</name>
</gene>
<evidence type="ECO:0000313" key="3">
    <source>
        <dbReference type="EMBL" id="CAB4912231.1"/>
    </source>
</evidence>
<evidence type="ECO:0000256" key="1">
    <source>
        <dbReference type="SAM" id="Coils"/>
    </source>
</evidence>
<dbReference type="EMBL" id="CAFBMQ010000132">
    <property type="protein sequence ID" value="CAB4912231.1"/>
    <property type="molecule type" value="Genomic_DNA"/>
</dbReference>
<proteinExistence type="predicted"/>
<dbReference type="Pfam" id="PF02463">
    <property type="entry name" value="SMC_N"/>
    <property type="match status" value="1"/>
</dbReference>
<dbReference type="InterPro" id="IPR003395">
    <property type="entry name" value="RecF/RecN/SMC_N"/>
</dbReference>
<accession>A0A6J7GUS8</accession>